<dbReference type="PANTHER" id="PTHR34351:SF1">
    <property type="entry name" value="SLR1927 PROTEIN"/>
    <property type="match status" value="1"/>
</dbReference>
<gene>
    <name evidence="3" type="ORF">C484_17536</name>
</gene>
<organism evidence="3 4">
    <name type="scientific">Natrialba taiwanensis DSM 12281</name>
    <dbReference type="NCBI Taxonomy" id="1230458"/>
    <lineage>
        <taxon>Archaea</taxon>
        <taxon>Methanobacteriati</taxon>
        <taxon>Methanobacteriota</taxon>
        <taxon>Stenosarchaea group</taxon>
        <taxon>Halobacteria</taxon>
        <taxon>Halobacteriales</taxon>
        <taxon>Natrialbaceae</taxon>
        <taxon>Natrialba</taxon>
    </lineage>
</organism>
<sequence length="397" mass="42471">MHVTLTRRGWAVLAIICLSVAMGWQYGPRSLNAVVAPLLVILLAGFVVTLRLDRPTVRRLPMDDGFVGEAREAAFAVETTGDVAATVRDEIGTGLVLETDETRTHAPGSESMTTHTPATETILDGETRVTYNVALASRGDRTIGPATITIRDVFGLVTRRFEFSETSSVTVYPQVYELQGALDKRLHEFADATARRNREEFDHLREYRRGDSLRDVHWKAAAKQPEDDLVVTEYAADASLETVTIAAECVTGLEDELATAVASIVTALRETSIRVGLVVDGTVVQPSSDAGHYYELLAVLAALETGAGTAALTDRDRGDAEIRVTARTRAVSVVIGEGEAEHEIPFERLRGASERARPGPAADGGNRRNAGQRATGTGDGDGTGGTGTGTQRSGVLT</sequence>
<keyword evidence="2" id="KW-0812">Transmembrane</keyword>
<keyword evidence="4" id="KW-1185">Reference proteome</keyword>
<reference evidence="3 4" key="1">
    <citation type="journal article" date="2014" name="PLoS Genet.">
        <title>Phylogenetically driven sequencing of extremely halophilic archaea reveals strategies for static and dynamic osmo-response.</title>
        <authorList>
            <person name="Becker E.A."/>
            <person name="Seitzer P.M."/>
            <person name="Tritt A."/>
            <person name="Larsen D."/>
            <person name="Krusor M."/>
            <person name="Yao A.I."/>
            <person name="Wu D."/>
            <person name="Madern D."/>
            <person name="Eisen J.A."/>
            <person name="Darling A.E."/>
            <person name="Facciotti M.T."/>
        </authorList>
    </citation>
    <scope>NUCLEOTIDE SEQUENCE [LARGE SCALE GENOMIC DNA]</scope>
    <source>
        <strain evidence="3 4">DSM 12281</strain>
    </source>
</reference>
<dbReference type="OrthoDB" id="313155at2157"/>
<feature type="region of interest" description="Disordered" evidence="1">
    <location>
        <begin position="347"/>
        <end position="397"/>
    </location>
</feature>
<evidence type="ECO:0000256" key="2">
    <source>
        <dbReference type="SAM" id="Phobius"/>
    </source>
</evidence>
<proteinExistence type="predicted"/>
<dbReference type="AlphaFoldDB" id="L9ZMA8"/>
<accession>L9ZMA8</accession>
<dbReference type="PATRIC" id="fig|1230458.4.peg.3557"/>
<keyword evidence="2" id="KW-0472">Membrane</keyword>
<dbReference type="STRING" id="1230458.C484_17536"/>
<dbReference type="PANTHER" id="PTHR34351">
    <property type="entry name" value="SLR1927 PROTEIN-RELATED"/>
    <property type="match status" value="1"/>
</dbReference>
<dbReference type="EMBL" id="AOIL01000055">
    <property type="protein sequence ID" value="ELY87186.1"/>
    <property type="molecule type" value="Genomic_DNA"/>
</dbReference>
<name>L9ZMA8_9EURY</name>
<protein>
    <submittedName>
        <fullName evidence="3">Uncharacterized protein</fullName>
    </submittedName>
</protein>
<keyword evidence="2" id="KW-1133">Transmembrane helix</keyword>
<evidence type="ECO:0000313" key="4">
    <source>
        <dbReference type="Proteomes" id="UP000011648"/>
    </source>
</evidence>
<comment type="caution">
    <text evidence="3">The sequence shown here is derived from an EMBL/GenBank/DDBJ whole genome shotgun (WGS) entry which is preliminary data.</text>
</comment>
<evidence type="ECO:0000256" key="1">
    <source>
        <dbReference type="SAM" id="MobiDB-lite"/>
    </source>
</evidence>
<evidence type="ECO:0000313" key="3">
    <source>
        <dbReference type="EMBL" id="ELY87186.1"/>
    </source>
</evidence>
<feature type="transmembrane region" description="Helical" evidence="2">
    <location>
        <begin position="33"/>
        <end position="52"/>
    </location>
</feature>
<dbReference type="RefSeq" id="WP_006827138.1">
    <property type="nucleotide sequence ID" value="NZ_AOIL01000055.1"/>
</dbReference>
<feature type="compositionally biased region" description="Basic and acidic residues" evidence="1">
    <location>
        <begin position="347"/>
        <end position="357"/>
    </location>
</feature>
<feature type="compositionally biased region" description="Gly residues" evidence="1">
    <location>
        <begin position="377"/>
        <end position="388"/>
    </location>
</feature>
<dbReference type="Proteomes" id="UP000011648">
    <property type="component" value="Unassembled WGS sequence"/>
</dbReference>